<evidence type="ECO:0000313" key="2">
    <source>
        <dbReference type="EMBL" id="KAJ7699586.1"/>
    </source>
</evidence>
<feature type="compositionally biased region" description="Basic and acidic residues" evidence="1">
    <location>
        <begin position="111"/>
        <end position="122"/>
    </location>
</feature>
<organism evidence="2 3">
    <name type="scientific">Mycena rosella</name>
    <name type="common">Pink bonnet</name>
    <name type="synonym">Agaricus rosellus</name>
    <dbReference type="NCBI Taxonomy" id="1033263"/>
    <lineage>
        <taxon>Eukaryota</taxon>
        <taxon>Fungi</taxon>
        <taxon>Dikarya</taxon>
        <taxon>Basidiomycota</taxon>
        <taxon>Agaricomycotina</taxon>
        <taxon>Agaricomycetes</taxon>
        <taxon>Agaricomycetidae</taxon>
        <taxon>Agaricales</taxon>
        <taxon>Marasmiineae</taxon>
        <taxon>Mycenaceae</taxon>
        <taxon>Mycena</taxon>
    </lineage>
</organism>
<feature type="region of interest" description="Disordered" evidence="1">
    <location>
        <begin position="76"/>
        <end position="98"/>
    </location>
</feature>
<name>A0AAD7DUY8_MYCRO</name>
<comment type="caution">
    <text evidence="2">The sequence shown here is derived from an EMBL/GenBank/DDBJ whole genome shotgun (WGS) entry which is preliminary data.</text>
</comment>
<feature type="compositionally biased region" description="Polar residues" evidence="1">
    <location>
        <begin position="125"/>
        <end position="142"/>
    </location>
</feature>
<proteinExistence type="predicted"/>
<reference evidence="2" key="1">
    <citation type="submission" date="2023-03" db="EMBL/GenBank/DDBJ databases">
        <title>Massive genome expansion in bonnet fungi (Mycena s.s.) driven by repeated elements and novel gene families across ecological guilds.</title>
        <authorList>
            <consortium name="Lawrence Berkeley National Laboratory"/>
            <person name="Harder C.B."/>
            <person name="Miyauchi S."/>
            <person name="Viragh M."/>
            <person name="Kuo A."/>
            <person name="Thoen E."/>
            <person name="Andreopoulos B."/>
            <person name="Lu D."/>
            <person name="Skrede I."/>
            <person name="Drula E."/>
            <person name="Henrissat B."/>
            <person name="Morin E."/>
            <person name="Kohler A."/>
            <person name="Barry K."/>
            <person name="LaButti K."/>
            <person name="Morin E."/>
            <person name="Salamov A."/>
            <person name="Lipzen A."/>
            <person name="Mereny Z."/>
            <person name="Hegedus B."/>
            <person name="Baldrian P."/>
            <person name="Stursova M."/>
            <person name="Weitz H."/>
            <person name="Taylor A."/>
            <person name="Grigoriev I.V."/>
            <person name="Nagy L.G."/>
            <person name="Martin F."/>
            <person name="Kauserud H."/>
        </authorList>
    </citation>
    <scope>NUCLEOTIDE SEQUENCE</scope>
    <source>
        <strain evidence="2">CBHHK067</strain>
    </source>
</reference>
<feature type="region of interest" description="Disordered" evidence="1">
    <location>
        <begin position="1"/>
        <end position="54"/>
    </location>
</feature>
<feature type="compositionally biased region" description="Low complexity" evidence="1">
    <location>
        <begin position="257"/>
        <end position="271"/>
    </location>
</feature>
<keyword evidence="3" id="KW-1185">Reference proteome</keyword>
<gene>
    <name evidence="2" type="ORF">B0H17DRAFT_1129198</name>
</gene>
<dbReference type="EMBL" id="JARKIE010000022">
    <property type="protein sequence ID" value="KAJ7699586.1"/>
    <property type="molecule type" value="Genomic_DNA"/>
</dbReference>
<feature type="region of interest" description="Disordered" evidence="1">
    <location>
        <begin position="111"/>
        <end position="144"/>
    </location>
</feature>
<accession>A0AAD7DUY8</accession>
<evidence type="ECO:0000256" key="1">
    <source>
        <dbReference type="SAM" id="MobiDB-lite"/>
    </source>
</evidence>
<feature type="compositionally biased region" description="Pro residues" evidence="1">
    <location>
        <begin position="31"/>
        <end position="48"/>
    </location>
</feature>
<dbReference type="Proteomes" id="UP001221757">
    <property type="component" value="Unassembled WGS sequence"/>
</dbReference>
<evidence type="ECO:0000313" key="3">
    <source>
        <dbReference type="Proteomes" id="UP001221757"/>
    </source>
</evidence>
<sequence>MSAQDKNRRTGPINKLMMAPVSACSDDDAPPAQPPSPSSRPSPNPAPAPSSRASTYELTHYLRRAGVWRTSGSRRCRRCSRAGHGGASHGRARHRSLRRSLRIGNRDYARELSEEKTGETAKTHCITSGGSKPRSTSDTAQPAASADAVPKFMLSPSSTHKRCAPSLKSLLGGVCSRKRLLRRAHCDSNEPLINASGGYALARLHRVLGRKSFRAAVSSTPAYFWPRAVSRLAARPLVFGIPLCRGCLLRSAPPHASSRSPSYTSSPSHYAVPTPGPMPLRAANAQEYDRDKPPRLFFPTPSPATVVAGMANLSTSCTTSLSPHQLSTLPSRVKCARTSVLGVTPPPFAAYTSPDATAGIAGVGALHVTRAAASAPPSVPAAHSSSFAPPPHRRLQRSIVLLVSFIFTFIFTRPEPPPVPLPHPPLPRFIPIARANTARNLEKCGQLLGREVVCAFIFITLHPVRLIRLTTLPSLLPGKTTLHRGNAPHPKVARDGAMDEEERLLSFTVHGGDGVDSLGWSGLVATFPGFYDGMVAFAPLPSTLRILPRSATADSVFRSFSNCFSIRLTKRSPDPRDPHPPVPIMIHVRRGPAHTRKALYLPHFLAVFVALGSRYCVRSCQSLLAVLISILIPIPASSCSASQTPQVRPHPHVRIYTDADKGHVPMHDAGLKLLICVSWRCNSGRMSILACSTTSGWTSALSSRICPLTWPSARLSRTQAQRRLEGLNEILILKQLRAVKPLQRRTGKQMSRKTGLFVVPLLMYERAFERPMLKHFGVGVPVNSGTLWNPLGDQGNQAGYIASKGKTQFAISSNALCGNPTGDKRYLAAAGFTFGSFLVEPGAFQGKNADTEAKIVCARANGQNIELFTMDVAASLGATPVARFITYAPAIPLFTAVSENIETNTFILPAPNFLMAAKDYQIWRRISYI</sequence>
<feature type="region of interest" description="Disordered" evidence="1">
    <location>
        <begin position="257"/>
        <end position="281"/>
    </location>
</feature>
<protein>
    <submittedName>
        <fullName evidence="2">Uncharacterized protein</fullName>
    </submittedName>
</protein>
<dbReference type="AlphaFoldDB" id="A0AAD7DUY8"/>